<gene>
    <name evidence="1" type="ORF">ACFQV2_31785</name>
</gene>
<evidence type="ECO:0000313" key="2">
    <source>
        <dbReference type="Proteomes" id="UP001596512"/>
    </source>
</evidence>
<keyword evidence="2" id="KW-1185">Reference proteome</keyword>
<reference evidence="2" key="1">
    <citation type="journal article" date="2019" name="Int. J. Syst. Evol. Microbiol.">
        <title>The Global Catalogue of Microorganisms (GCM) 10K type strain sequencing project: providing services to taxonomists for standard genome sequencing and annotation.</title>
        <authorList>
            <consortium name="The Broad Institute Genomics Platform"/>
            <consortium name="The Broad Institute Genome Sequencing Center for Infectious Disease"/>
            <person name="Wu L."/>
            <person name="Ma J."/>
        </authorList>
    </citation>
    <scope>NUCLEOTIDE SEQUENCE [LARGE SCALE GENOMIC DNA]</scope>
    <source>
        <strain evidence="2">JCM 17695</strain>
    </source>
</reference>
<protein>
    <submittedName>
        <fullName evidence="1">Uncharacterized protein</fullName>
    </submittedName>
</protein>
<comment type="caution">
    <text evidence="1">The sequence shown here is derived from an EMBL/GenBank/DDBJ whole genome shotgun (WGS) entry which is preliminary data.</text>
</comment>
<accession>A0ABW2TWI1</accession>
<dbReference type="Proteomes" id="UP001596512">
    <property type="component" value="Unassembled WGS sequence"/>
</dbReference>
<organism evidence="1 2">
    <name type="scientific">Actinokineospora soli</name>
    <dbReference type="NCBI Taxonomy" id="1048753"/>
    <lineage>
        <taxon>Bacteria</taxon>
        <taxon>Bacillati</taxon>
        <taxon>Actinomycetota</taxon>
        <taxon>Actinomycetes</taxon>
        <taxon>Pseudonocardiales</taxon>
        <taxon>Pseudonocardiaceae</taxon>
        <taxon>Actinokineospora</taxon>
    </lineage>
</organism>
<proteinExistence type="predicted"/>
<evidence type="ECO:0000313" key="1">
    <source>
        <dbReference type="EMBL" id="MFC7617327.1"/>
    </source>
</evidence>
<dbReference type="EMBL" id="JBHTEY010000004">
    <property type="protein sequence ID" value="MFC7617327.1"/>
    <property type="molecule type" value="Genomic_DNA"/>
</dbReference>
<name>A0ABW2TWI1_9PSEU</name>
<sequence>MNLVVGGQVVRTATGQDAEHLRWASWDVGDLVGQTAHIQVVDTTTGGWGHVLVDHVTFDDRPAT</sequence>